<evidence type="ECO:0000259" key="2">
    <source>
        <dbReference type="Pfam" id="PF01248"/>
    </source>
</evidence>
<feature type="domain" description="Ribosomal protein eL8/eL30/eS12/Gadd45" evidence="2">
    <location>
        <begin position="99"/>
        <end position="165"/>
    </location>
</feature>
<dbReference type="STRING" id="79200.A0A166CB74"/>
<reference evidence="3" key="1">
    <citation type="journal article" date="2016" name="Nat. Genet.">
        <title>A high-quality carrot genome assembly provides new insights into carotenoid accumulation and asterid genome evolution.</title>
        <authorList>
            <person name="Iorizzo M."/>
            <person name="Ellison S."/>
            <person name="Senalik D."/>
            <person name="Zeng P."/>
            <person name="Satapoomin P."/>
            <person name="Huang J."/>
            <person name="Bowman M."/>
            <person name="Iovene M."/>
            <person name="Sanseverino W."/>
            <person name="Cavagnaro P."/>
            <person name="Yildiz M."/>
            <person name="Macko-Podgorni A."/>
            <person name="Moranska E."/>
            <person name="Grzebelus E."/>
            <person name="Grzebelus D."/>
            <person name="Ashrafi H."/>
            <person name="Zheng Z."/>
            <person name="Cheng S."/>
            <person name="Spooner D."/>
            <person name="Van Deynze A."/>
            <person name="Simon P."/>
        </authorList>
    </citation>
    <scope>NUCLEOTIDE SEQUENCE [LARGE SCALE GENOMIC DNA]</scope>
    <source>
        <tissue evidence="3">Leaf</tissue>
    </source>
</reference>
<accession>A0A166CB74</accession>
<sequence length="208" mass="22760">MGRKNKKAAKPQKESSHPVTNHHSKQVICFEGENLVQLLKSIQREIESARNLDGGLPDKIWVKQQFSIGVNDVTRVLERMPPVCSTAGSSNPVTGSGNIKDTRLQAILLASDCYPQMLTKHLPSLASLKNVPLIYVKDKRRGSLRLGDLVQLKTAIALGIKDRGNGINHLIGNILNDQELCGLDARDDLKASNIDMLATTEIVPPVTL</sequence>
<dbReference type="OMA" id="DCFEGER"/>
<evidence type="ECO:0000313" key="3">
    <source>
        <dbReference type="EMBL" id="KZN03541.1"/>
    </source>
</evidence>
<protein>
    <recommendedName>
        <fullName evidence="2">Ribosomal protein eL8/eL30/eS12/Gadd45 domain-containing protein</fullName>
    </recommendedName>
</protein>
<dbReference type="Gramene" id="KZN03541">
    <property type="protein sequence ID" value="KZN03541"/>
    <property type="gene ID" value="DCAR_012297"/>
</dbReference>
<dbReference type="Pfam" id="PF01248">
    <property type="entry name" value="Ribosomal_L7Ae"/>
    <property type="match status" value="1"/>
</dbReference>
<feature type="compositionally biased region" description="Basic residues" evidence="1">
    <location>
        <begin position="1"/>
        <end position="10"/>
    </location>
</feature>
<evidence type="ECO:0000256" key="1">
    <source>
        <dbReference type="SAM" id="MobiDB-lite"/>
    </source>
</evidence>
<dbReference type="InterPro" id="IPR029064">
    <property type="entry name" value="Ribosomal_eL30-like_sf"/>
</dbReference>
<proteinExistence type="predicted"/>
<dbReference type="PANTHER" id="PTHR47903">
    <property type="entry name" value="OS07G0636400 PROTEIN"/>
    <property type="match status" value="1"/>
</dbReference>
<dbReference type="OrthoDB" id="20109at2759"/>
<name>A0A166CB74_DAUCS</name>
<organism evidence="3">
    <name type="scientific">Daucus carota subsp. sativus</name>
    <name type="common">Carrot</name>
    <dbReference type="NCBI Taxonomy" id="79200"/>
    <lineage>
        <taxon>Eukaryota</taxon>
        <taxon>Viridiplantae</taxon>
        <taxon>Streptophyta</taxon>
        <taxon>Embryophyta</taxon>
        <taxon>Tracheophyta</taxon>
        <taxon>Spermatophyta</taxon>
        <taxon>Magnoliopsida</taxon>
        <taxon>eudicotyledons</taxon>
        <taxon>Gunneridae</taxon>
        <taxon>Pentapetalae</taxon>
        <taxon>asterids</taxon>
        <taxon>campanulids</taxon>
        <taxon>Apiales</taxon>
        <taxon>Apiaceae</taxon>
        <taxon>Apioideae</taxon>
        <taxon>Scandiceae</taxon>
        <taxon>Daucinae</taxon>
        <taxon>Daucus</taxon>
        <taxon>Daucus sect. Daucus</taxon>
    </lineage>
</organism>
<dbReference type="InterPro" id="IPR004038">
    <property type="entry name" value="Ribosomal_eL8/eL30/eS12/Gad45"/>
</dbReference>
<dbReference type="Gene3D" id="3.30.1330.30">
    <property type="match status" value="1"/>
</dbReference>
<comment type="caution">
    <text evidence="3">The sequence shown here is derived from an EMBL/GenBank/DDBJ whole genome shotgun (WGS) entry which is preliminary data.</text>
</comment>
<dbReference type="SUPFAM" id="SSF55315">
    <property type="entry name" value="L30e-like"/>
    <property type="match status" value="1"/>
</dbReference>
<feature type="region of interest" description="Disordered" evidence="1">
    <location>
        <begin position="1"/>
        <end position="23"/>
    </location>
</feature>
<dbReference type="AlphaFoldDB" id="A0A166CB74"/>
<dbReference type="EMBL" id="LNRQ01000003">
    <property type="protein sequence ID" value="KZN03541.1"/>
    <property type="molecule type" value="Genomic_DNA"/>
</dbReference>
<dbReference type="KEGG" id="dcr:108211890"/>
<gene>
    <name evidence="3" type="ORF">DCAR_012297</name>
</gene>
<dbReference type="PANTHER" id="PTHR47903:SF2">
    <property type="entry name" value="OS07G0636400 PROTEIN"/>
    <property type="match status" value="1"/>
</dbReference>